<dbReference type="Proteomes" id="UP000315295">
    <property type="component" value="Unassembled WGS sequence"/>
</dbReference>
<comment type="caution">
    <text evidence="1">The sequence shown here is derived from an EMBL/GenBank/DDBJ whole genome shotgun (WGS) entry which is preliminary data.</text>
</comment>
<evidence type="ECO:0000313" key="2">
    <source>
        <dbReference type="Proteomes" id="UP000315295"/>
    </source>
</evidence>
<dbReference type="AlphaFoldDB" id="A0A540K3C5"/>
<name>A0A540K3C5_MALBA</name>
<protein>
    <recommendedName>
        <fullName evidence="3">Serine-threonine/tyrosine-protein kinase catalytic domain-containing protein</fullName>
    </recommendedName>
</protein>
<evidence type="ECO:0000313" key="1">
    <source>
        <dbReference type="EMBL" id="TQD68757.1"/>
    </source>
</evidence>
<reference evidence="1 2" key="1">
    <citation type="journal article" date="2019" name="G3 (Bethesda)">
        <title>Sequencing of a Wild Apple (Malus baccata) Genome Unravels the Differences Between Cultivated and Wild Apple Species Regarding Disease Resistance and Cold Tolerance.</title>
        <authorList>
            <person name="Chen X."/>
        </authorList>
    </citation>
    <scope>NUCLEOTIDE SEQUENCE [LARGE SCALE GENOMIC DNA]</scope>
    <source>
        <strain evidence="2">cv. Shandingzi</strain>
        <tissue evidence="1">Leaves</tissue>
    </source>
</reference>
<keyword evidence="2" id="KW-1185">Reference proteome</keyword>
<evidence type="ECO:0008006" key="3">
    <source>
        <dbReference type="Google" id="ProtNLM"/>
    </source>
</evidence>
<organism evidence="1 2">
    <name type="scientific">Malus baccata</name>
    <name type="common">Siberian crab apple</name>
    <name type="synonym">Pyrus baccata</name>
    <dbReference type="NCBI Taxonomy" id="106549"/>
    <lineage>
        <taxon>Eukaryota</taxon>
        <taxon>Viridiplantae</taxon>
        <taxon>Streptophyta</taxon>
        <taxon>Embryophyta</taxon>
        <taxon>Tracheophyta</taxon>
        <taxon>Spermatophyta</taxon>
        <taxon>Magnoliopsida</taxon>
        <taxon>eudicotyledons</taxon>
        <taxon>Gunneridae</taxon>
        <taxon>Pentapetalae</taxon>
        <taxon>rosids</taxon>
        <taxon>fabids</taxon>
        <taxon>Rosales</taxon>
        <taxon>Rosaceae</taxon>
        <taxon>Amygdaloideae</taxon>
        <taxon>Maleae</taxon>
        <taxon>Malus</taxon>
    </lineage>
</organism>
<dbReference type="STRING" id="106549.A0A540K3C5"/>
<gene>
    <name evidence="1" type="ORF">C1H46_045710</name>
</gene>
<proteinExistence type="predicted"/>
<dbReference type="Gene3D" id="1.10.510.10">
    <property type="entry name" value="Transferase(Phosphotransferase) domain 1"/>
    <property type="match status" value="1"/>
</dbReference>
<sequence>MKRVLKQGRLMDTVDPVIKEGASEQELETMKALGFLARSCFNDQRRNRPSMKEVADKIKYMIGFLTNFESCSCIRVPANKAVVTSQNPNSERYGSSNCINFSIIQLSSRSMPRPIDTCFLAYQNE</sequence>
<accession>A0A540K3C5</accession>
<dbReference type="EMBL" id="VIEB01009684">
    <property type="protein sequence ID" value="TQD68757.1"/>
    <property type="molecule type" value="Genomic_DNA"/>
</dbReference>